<keyword evidence="1" id="KW-1133">Transmembrane helix</keyword>
<sequence>MLVRFEGKVDVMEGIIQHILHPTTTMLHLLTGSLVMYILIGQDDDVFKKRVKVMGYGAFVAISPDIPKLLGTLLGHSIWGIPVLALIVAFPGALMLNISYSKLWLSTVITILFAAILIDFMGNGAHIFYPFIQKGVSFEIIDEDIWMVGLLLLSLSIGLLYHKGRPLLIIGSLFIAVFLGVKAYSKWSLEQTLYNKYEDKNVVQLTTYPSTGEDFSWTYKVETNKETISGRKSLFN</sequence>
<dbReference type="OrthoDB" id="2517683at2"/>
<feature type="transmembrane region" description="Helical" evidence="1">
    <location>
        <begin position="104"/>
        <end position="132"/>
    </location>
</feature>
<organism evidence="2 3">
    <name type="scientific">Pontibacillus yanchengensis Y32</name>
    <dbReference type="NCBI Taxonomy" id="1385514"/>
    <lineage>
        <taxon>Bacteria</taxon>
        <taxon>Bacillati</taxon>
        <taxon>Bacillota</taxon>
        <taxon>Bacilli</taxon>
        <taxon>Bacillales</taxon>
        <taxon>Bacillaceae</taxon>
        <taxon>Pontibacillus</taxon>
    </lineage>
</organism>
<feature type="transmembrane region" description="Helical" evidence="1">
    <location>
        <begin position="20"/>
        <end position="40"/>
    </location>
</feature>
<evidence type="ECO:0000313" key="3">
    <source>
        <dbReference type="Proteomes" id="UP000030147"/>
    </source>
</evidence>
<keyword evidence="1" id="KW-0472">Membrane</keyword>
<evidence type="ECO:0008006" key="4">
    <source>
        <dbReference type="Google" id="ProtNLM"/>
    </source>
</evidence>
<feature type="transmembrane region" description="Helical" evidence="1">
    <location>
        <begin position="78"/>
        <end position="98"/>
    </location>
</feature>
<proteinExistence type="predicted"/>
<dbReference type="RefSeq" id="WP_036821512.1">
    <property type="nucleotide sequence ID" value="NZ_AVBF01000043.1"/>
</dbReference>
<comment type="caution">
    <text evidence="2">The sequence shown here is derived from an EMBL/GenBank/DDBJ whole genome shotgun (WGS) entry which is preliminary data.</text>
</comment>
<dbReference type="AlphaFoldDB" id="A0A0A2TBY9"/>
<feature type="transmembrane region" description="Helical" evidence="1">
    <location>
        <begin position="144"/>
        <end position="161"/>
    </location>
</feature>
<name>A0A0A2TBY9_9BACI</name>
<dbReference type="EMBL" id="AVBF01000043">
    <property type="protein sequence ID" value="KGP71928.1"/>
    <property type="molecule type" value="Genomic_DNA"/>
</dbReference>
<feature type="transmembrane region" description="Helical" evidence="1">
    <location>
        <begin position="167"/>
        <end position="185"/>
    </location>
</feature>
<accession>A0A0A2TBY9</accession>
<dbReference type="eggNOG" id="ENOG5030KRF">
    <property type="taxonomic scope" value="Bacteria"/>
</dbReference>
<keyword evidence="1" id="KW-0812">Transmembrane</keyword>
<keyword evidence="3" id="KW-1185">Reference proteome</keyword>
<dbReference type="Proteomes" id="UP000030147">
    <property type="component" value="Unassembled WGS sequence"/>
</dbReference>
<protein>
    <recommendedName>
        <fullName evidence="4">Hydrolase</fullName>
    </recommendedName>
</protein>
<evidence type="ECO:0000313" key="2">
    <source>
        <dbReference type="EMBL" id="KGP71928.1"/>
    </source>
</evidence>
<gene>
    <name evidence="2" type="ORF">N782_14845</name>
</gene>
<evidence type="ECO:0000256" key="1">
    <source>
        <dbReference type="SAM" id="Phobius"/>
    </source>
</evidence>
<reference evidence="2 3" key="1">
    <citation type="journal article" date="2015" name="Stand. Genomic Sci.">
        <title>High quality draft genome sequence of the moderately halophilic bacterium Pontibacillus yanchengensis Y32(T) and comparison among Pontibacillus genomes.</title>
        <authorList>
            <person name="Huang J."/>
            <person name="Qiao Z.X."/>
            <person name="Tang J.W."/>
            <person name="Wang G."/>
        </authorList>
    </citation>
    <scope>NUCLEOTIDE SEQUENCE [LARGE SCALE GENOMIC DNA]</scope>
    <source>
        <strain evidence="2 3">Y32</strain>
    </source>
</reference>
<dbReference type="STRING" id="1385514.N782_14845"/>